<organism evidence="3 4">
    <name type="scientific">Calocera viscosa (strain TUFC12733)</name>
    <dbReference type="NCBI Taxonomy" id="1330018"/>
    <lineage>
        <taxon>Eukaryota</taxon>
        <taxon>Fungi</taxon>
        <taxon>Dikarya</taxon>
        <taxon>Basidiomycota</taxon>
        <taxon>Agaricomycotina</taxon>
        <taxon>Dacrymycetes</taxon>
        <taxon>Dacrymycetales</taxon>
        <taxon>Dacrymycetaceae</taxon>
        <taxon>Calocera</taxon>
    </lineage>
</organism>
<gene>
    <name evidence="3" type="ORF">CALVIDRAFT_220760</name>
</gene>
<evidence type="ECO:0000256" key="1">
    <source>
        <dbReference type="PROSITE-ProRule" id="PRU10099"/>
    </source>
</evidence>
<keyword evidence="2" id="KW-0812">Transmembrane</keyword>
<keyword evidence="4" id="KW-1185">Reference proteome</keyword>
<evidence type="ECO:0000256" key="2">
    <source>
        <dbReference type="SAM" id="Phobius"/>
    </source>
</evidence>
<sequence length="158" mass="17362">MPTLLVPSTGGTIGEIMIGGGVFGMSFPRRFPFTSIPHRPQRPAEFEANAKTSFSKYLKLMRRGCDLTCLSIIHGRFPSGKLHVYIAGGTALLVILPAFFLAVDLSEQVSSCSNGYARCCRLPVYPMSPVNSEDHWYISTTLRSPRPPHTFVSISLNV</sequence>
<evidence type="ECO:0000313" key="3">
    <source>
        <dbReference type="EMBL" id="KZP01008.1"/>
    </source>
</evidence>
<dbReference type="Proteomes" id="UP000076738">
    <property type="component" value="Unassembled WGS sequence"/>
</dbReference>
<keyword evidence="2" id="KW-1133">Transmembrane helix</keyword>
<dbReference type="GO" id="GO:0006520">
    <property type="term" value="P:amino acid metabolic process"/>
    <property type="evidence" value="ECO:0007669"/>
    <property type="project" value="InterPro"/>
</dbReference>
<proteinExistence type="predicted"/>
<feature type="active site" evidence="1">
    <location>
        <position position="12"/>
    </location>
</feature>
<dbReference type="EMBL" id="KV417268">
    <property type="protein sequence ID" value="KZP01008.1"/>
    <property type="molecule type" value="Genomic_DNA"/>
</dbReference>
<keyword evidence="2" id="KW-0472">Membrane</keyword>
<accession>A0A167RKI0</accession>
<evidence type="ECO:0008006" key="5">
    <source>
        <dbReference type="Google" id="ProtNLM"/>
    </source>
</evidence>
<dbReference type="AlphaFoldDB" id="A0A167RKI0"/>
<evidence type="ECO:0000313" key="4">
    <source>
        <dbReference type="Proteomes" id="UP000076738"/>
    </source>
</evidence>
<dbReference type="PROSITE" id="PS00144">
    <property type="entry name" value="ASN_GLN_ASE_1"/>
    <property type="match status" value="1"/>
</dbReference>
<protein>
    <recommendedName>
        <fullName evidence="5">Transmembrane protein</fullName>
    </recommendedName>
</protein>
<dbReference type="InterPro" id="IPR020827">
    <property type="entry name" value="Asparaginase/glutaminase_AS1"/>
</dbReference>
<name>A0A167RKI0_CALVF</name>
<reference evidence="3 4" key="1">
    <citation type="journal article" date="2016" name="Mol. Biol. Evol.">
        <title>Comparative Genomics of Early-Diverging Mushroom-Forming Fungi Provides Insights into the Origins of Lignocellulose Decay Capabilities.</title>
        <authorList>
            <person name="Nagy L.G."/>
            <person name="Riley R."/>
            <person name="Tritt A."/>
            <person name="Adam C."/>
            <person name="Daum C."/>
            <person name="Floudas D."/>
            <person name="Sun H."/>
            <person name="Yadav J.S."/>
            <person name="Pangilinan J."/>
            <person name="Larsson K.H."/>
            <person name="Matsuura K."/>
            <person name="Barry K."/>
            <person name="Labutti K."/>
            <person name="Kuo R."/>
            <person name="Ohm R.A."/>
            <person name="Bhattacharya S.S."/>
            <person name="Shirouzu T."/>
            <person name="Yoshinaga Y."/>
            <person name="Martin F.M."/>
            <person name="Grigoriev I.V."/>
            <person name="Hibbett D.S."/>
        </authorList>
    </citation>
    <scope>NUCLEOTIDE SEQUENCE [LARGE SCALE GENOMIC DNA]</scope>
    <source>
        <strain evidence="3 4">TUFC12733</strain>
    </source>
</reference>
<feature type="transmembrane region" description="Helical" evidence="2">
    <location>
        <begin position="82"/>
        <end position="103"/>
    </location>
</feature>